<keyword evidence="2" id="KW-0245">EGF-like domain</keyword>
<comment type="caution">
    <text evidence="2">Lacks conserved residue(s) required for the propagation of feature annotation.</text>
</comment>
<dbReference type="SMART" id="SM00181">
    <property type="entry name" value="EGF"/>
    <property type="match status" value="6"/>
</dbReference>
<evidence type="ECO:0000256" key="3">
    <source>
        <dbReference type="SAM" id="SignalP"/>
    </source>
</evidence>
<dbReference type="Pfam" id="PF07974">
    <property type="entry name" value="EGF_2"/>
    <property type="match status" value="3"/>
</dbReference>
<dbReference type="InterPro" id="IPR000742">
    <property type="entry name" value="EGF"/>
</dbReference>
<evidence type="ECO:0000259" key="4">
    <source>
        <dbReference type="PROSITE" id="PS50026"/>
    </source>
</evidence>
<reference evidence="5" key="1">
    <citation type="submission" date="2021-01" db="EMBL/GenBank/DDBJ databases">
        <authorList>
            <person name="Corre E."/>
            <person name="Pelletier E."/>
            <person name="Niang G."/>
            <person name="Scheremetjew M."/>
            <person name="Finn R."/>
            <person name="Kale V."/>
            <person name="Holt S."/>
            <person name="Cochrane G."/>
            <person name="Meng A."/>
            <person name="Brown T."/>
            <person name="Cohen L."/>
        </authorList>
    </citation>
    <scope>NUCLEOTIDE SEQUENCE</scope>
    <source>
        <strain evidence="5">CCMP1510</strain>
    </source>
</reference>
<dbReference type="Gene3D" id="2.170.300.10">
    <property type="entry name" value="Tie2 ligand-binding domain superfamily"/>
    <property type="match status" value="1"/>
</dbReference>
<keyword evidence="1 2" id="KW-1015">Disulfide bond</keyword>
<proteinExistence type="predicted"/>
<dbReference type="InterPro" id="IPR013111">
    <property type="entry name" value="EGF_extracell"/>
</dbReference>
<protein>
    <recommendedName>
        <fullName evidence="4">EGF-like domain-containing protein</fullName>
    </recommendedName>
</protein>
<dbReference type="InterPro" id="IPR052108">
    <property type="entry name" value="MEGF/SIB"/>
</dbReference>
<accession>A0A7S3JTR5</accession>
<feature type="chain" id="PRO_5030751049" description="EGF-like domain-containing protein" evidence="3">
    <location>
        <begin position="17"/>
        <end position="788"/>
    </location>
</feature>
<feature type="disulfide bond" evidence="2">
    <location>
        <begin position="47"/>
        <end position="56"/>
    </location>
</feature>
<feature type="signal peptide" evidence="3">
    <location>
        <begin position="1"/>
        <end position="16"/>
    </location>
</feature>
<dbReference type="AlphaFoldDB" id="A0A7S3JTR5"/>
<evidence type="ECO:0000256" key="2">
    <source>
        <dbReference type="PROSITE-ProRule" id="PRU00076"/>
    </source>
</evidence>
<dbReference type="PROSITE" id="PS00022">
    <property type="entry name" value="EGF_1"/>
    <property type="match status" value="2"/>
</dbReference>
<feature type="domain" description="EGF-like" evidence="4">
    <location>
        <begin position="23"/>
        <end position="57"/>
    </location>
</feature>
<dbReference type="PANTHER" id="PTHR24035:SF109">
    <property type="entry name" value="PROTEIN DRAPER"/>
    <property type="match status" value="1"/>
</dbReference>
<evidence type="ECO:0000313" key="5">
    <source>
        <dbReference type="EMBL" id="CAE0362527.1"/>
    </source>
</evidence>
<name>A0A7S3JTR5_9STRA</name>
<dbReference type="PROSITE" id="PS01186">
    <property type="entry name" value="EGF_2"/>
    <property type="match status" value="3"/>
</dbReference>
<dbReference type="PROSITE" id="PS50026">
    <property type="entry name" value="EGF_3"/>
    <property type="match status" value="1"/>
</dbReference>
<dbReference type="EMBL" id="HBIJ01004631">
    <property type="protein sequence ID" value="CAE0362527.1"/>
    <property type="molecule type" value="Transcribed_RNA"/>
</dbReference>
<dbReference type="Gene3D" id="2.10.25.10">
    <property type="entry name" value="Laminin"/>
    <property type="match status" value="2"/>
</dbReference>
<evidence type="ECO:0000256" key="1">
    <source>
        <dbReference type="ARBA" id="ARBA00023157"/>
    </source>
</evidence>
<dbReference type="PANTHER" id="PTHR24035">
    <property type="entry name" value="MULTIPLE EPIDERMAL GROWTH FACTOR-LIKE DOMAINS PROTEIN"/>
    <property type="match status" value="1"/>
</dbReference>
<gene>
    <name evidence="5" type="ORF">ALAG00032_LOCUS3268</name>
</gene>
<sequence length="788" mass="85589">MFVFVFWFLMLRICQSCPIGILNGKICSGHGHCAEDVTTGLDETCVCWDGYTGPDCSQRVCPSGRAWIDYATANNTAHAEYTECSNMGYCVYETGLCSCRDGFEGAACDRMRCPLALTQTGQKVECAGHGRCLSMREAAVQQDYISLWYSATYDDWDADMIFGCACDKGFGGYDCSEYLCPKGDDPLTPGVDEIQIIDCICTIGSSCNGTLALTFRGQTTKPIPMDATPELVEYYLEQLSTINDIEITFSGGERDFSLCDEFGTTALITFLTEHGDVPSLNYTLYPGKAGINPQISIFTDGTASALRPALESVMGTKEEAECSNHGTCDTATGQCLCYRGFTSSNGLGRNEAGVLGDCGAIEQNSTIYISFDLVEYPNATQDIPCPAVVPRWSASSGIAICSGVGNCLPDRTCNCTDGYEGNACEFKTCPTGEAWWDEAEFNGDRAHRSDSVCSARGLCNRNDGTCTCDAEWSLFDGNNCNQFACYVNITDECSGNGRCATMAEFAQEALMIGSESGARIPVNYSDAWDANRVRSCLCDKSPGVWDYNTSSNAYRGPFAYAYTDWTGYSCSHAFCPTGDNPFTWGENEVQAINCSATDGSFNVSFRGADPPVRIPWNSHVDKVELELESLPTIRNVLVTFADPTGANTTTINQTVCKQGGQYVIIEFISERGDLPLLYIDDSELTGETNITEVIKGTREDVECSAAGVCNREIGICNCLDGHYSGADVVPFRELGAVGQRGDCGFRHTSTDDPKWYNILFQYSYVFDLGIEEDVIEIDVEGADVAAST</sequence>
<organism evidence="5">
    <name type="scientific">Aureoumbra lagunensis</name>
    <dbReference type="NCBI Taxonomy" id="44058"/>
    <lineage>
        <taxon>Eukaryota</taxon>
        <taxon>Sar</taxon>
        <taxon>Stramenopiles</taxon>
        <taxon>Ochrophyta</taxon>
        <taxon>Pelagophyceae</taxon>
        <taxon>Pelagomonadales</taxon>
        <taxon>Aureoumbra</taxon>
    </lineage>
</organism>
<keyword evidence="3" id="KW-0732">Signal</keyword>